<organism evidence="2 3">
    <name type="scientific">Streptococcus gallolyticus</name>
    <dbReference type="NCBI Taxonomy" id="315405"/>
    <lineage>
        <taxon>Bacteria</taxon>
        <taxon>Bacillati</taxon>
        <taxon>Bacillota</taxon>
        <taxon>Bacilli</taxon>
        <taxon>Lactobacillales</taxon>
        <taxon>Streptococcaceae</taxon>
        <taxon>Streptococcus</taxon>
    </lineage>
</organism>
<accession>A0A1H7X893</accession>
<proteinExistence type="predicted"/>
<dbReference type="AlphaFoldDB" id="A0A1H7X893"/>
<dbReference type="EMBL" id="FOBM01000012">
    <property type="protein sequence ID" value="SEM29407.1"/>
    <property type="molecule type" value="Genomic_DNA"/>
</dbReference>
<dbReference type="RefSeq" id="WP_074596818.1">
    <property type="nucleotide sequence ID" value="NZ_FNUH01000011.1"/>
</dbReference>
<evidence type="ECO:0000313" key="2">
    <source>
        <dbReference type="EMBL" id="SEM29407.1"/>
    </source>
</evidence>
<sequence>MIKRTKTMIKVGIAILAIAIIFLVGGFVYIQHNLSTYCIYYAKHIPHTKGTNPEMIVLLENLDTIPLPNVNGIEYEIDNGNNNITKDKYINLILSSEGAEIHFLKYGKENNFKNQLYRTYFFSQSGKFEKYYYQDGLSNKNVYDKSGKSNNQAQEYVDEVINPIVEKLEVKPKVNLQWLFNKKYQERFSDE</sequence>
<keyword evidence="1" id="KW-1133">Transmembrane helix</keyword>
<keyword evidence="1" id="KW-0472">Membrane</keyword>
<name>A0A1H7X893_9STRE</name>
<keyword evidence="1" id="KW-0812">Transmembrane</keyword>
<dbReference type="Proteomes" id="UP000182764">
    <property type="component" value="Unassembled WGS sequence"/>
</dbReference>
<gene>
    <name evidence="2" type="ORF">SAMN04487839_1122</name>
</gene>
<reference evidence="2 3" key="1">
    <citation type="submission" date="2016-10" db="EMBL/GenBank/DDBJ databases">
        <authorList>
            <person name="de Groot N.N."/>
        </authorList>
    </citation>
    <scope>NUCLEOTIDE SEQUENCE [LARGE SCALE GENOMIC DNA]</scope>
    <source>
        <strain evidence="2 3">VTM1R29</strain>
    </source>
</reference>
<protein>
    <submittedName>
        <fullName evidence="2">Uncharacterized protein</fullName>
    </submittedName>
</protein>
<evidence type="ECO:0000256" key="1">
    <source>
        <dbReference type="SAM" id="Phobius"/>
    </source>
</evidence>
<feature type="transmembrane region" description="Helical" evidence="1">
    <location>
        <begin position="12"/>
        <end position="30"/>
    </location>
</feature>
<evidence type="ECO:0000313" key="3">
    <source>
        <dbReference type="Proteomes" id="UP000182764"/>
    </source>
</evidence>